<dbReference type="GO" id="GO:0003723">
    <property type="term" value="F:RNA binding"/>
    <property type="evidence" value="ECO:0007669"/>
    <property type="project" value="InterPro"/>
</dbReference>
<name>A0A4R0RAJ6_9APHY</name>
<dbReference type="GO" id="GO:0009982">
    <property type="term" value="F:pseudouridine synthase activity"/>
    <property type="evidence" value="ECO:0007669"/>
    <property type="project" value="InterPro"/>
</dbReference>
<gene>
    <name evidence="2" type="ORF">EIP91_003428</name>
</gene>
<accession>A0A4R0RAJ6</accession>
<dbReference type="Pfam" id="PF00849">
    <property type="entry name" value="PseudoU_synth_2"/>
    <property type="match status" value="1"/>
</dbReference>
<dbReference type="PANTHER" id="PTHR21600">
    <property type="entry name" value="MITOCHONDRIAL RNA PSEUDOURIDINE SYNTHASE"/>
    <property type="match status" value="1"/>
</dbReference>
<evidence type="ECO:0000259" key="1">
    <source>
        <dbReference type="Pfam" id="PF00849"/>
    </source>
</evidence>
<dbReference type="InterPro" id="IPR050188">
    <property type="entry name" value="RluA_PseudoU_synthase"/>
</dbReference>
<dbReference type="SUPFAM" id="SSF55120">
    <property type="entry name" value="Pseudouridine synthase"/>
    <property type="match status" value="1"/>
</dbReference>
<dbReference type="EMBL" id="RWJN01000207">
    <property type="protein sequence ID" value="TCD64931.1"/>
    <property type="molecule type" value="Genomic_DNA"/>
</dbReference>
<evidence type="ECO:0000313" key="2">
    <source>
        <dbReference type="EMBL" id="TCD64931.1"/>
    </source>
</evidence>
<proteinExistence type="predicted"/>
<evidence type="ECO:0000313" key="3">
    <source>
        <dbReference type="Proteomes" id="UP000292702"/>
    </source>
</evidence>
<dbReference type="AlphaFoldDB" id="A0A4R0RAJ6"/>
<sequence length="365" mass="40622">MALCFISKHTTALSRVSLAPHASTLIPRLRDSRRYASTTYTQPPLDFDAEKSILYAERGIVVVNKPRGLICQRSDSPQSFNTLVSFLRDIQMHLGWKEDLQPVHRLDKNTTGSLILATRRHRAYLNSQFKARGVKKRYLAVVRGGLKTFDGEDSGRICTLHSIDNHGKVSLGVWRPGLDKKELGPRQGRGAVSSWKLLSSSKTAPLSLLELGLLTGAKHQLRVHLARILKAPVLGDTLYSDTELPPSVTDVVTVPADHIFLHARELCFVRHAATGEPLRVTVTAPLPPYFTRLCTKVGLTLTEQQVKGRVMQMGGGRWINQLEDGRRVHPRFVVPPGECVEHHEYKGEEETEWASEEGVAQTGPV</sequence>
<dbReference type="Proteomes" id="UP000292702">
    <property type="component" value="Unassembled WGS sequence"/>
</dbReference>
<dbReference type="OrthoDB" id="428658at2759"/>
<dbReference type="GO" id="GO:0001522">
    <property type="term" value="P:pseudouridine synthesis"/>
    <property type="evidence" value="ECO:0007669"/>
    <property type="project" value="InterPro"/>
</dbReference>
<feature type="domain" description="Pseudouridine synthase RsuA/RluA-like" evidence="1">
    <location>
        <begin position="60"/>
        <end position="226"/>
    </location>
</feature>
<organism evidence="2 3">
    <name type="scientific">Steccherinum ochraceum</name>
    <dbReference type="NCBI Taxonomy" id="92696"/>
    <lineage>
        <taxon>Eukaryota</taxon>
        <taxon>Fungi</taxon>
        <taxon>Dikarya</taxon>
        <taxon>Basidiomycota</taxon>
        <taxon>Agaricomycotina</taxon>
        <taxon>Agaricomycetes</taxon>
        <taxon>Polyporales</taxon>
        <taxon>Steccherinaceae</taxon>
        <taxon>Steccherinum</taxon>
    </lineage>
</organism>
<dbReference type="InterPro" id="IPR020103">
    <property type="entry name" value="PsdUridine_synth_cat_dom_sf"/>
</dbReference>
<protein>
    <recommendedName>
        <fullName evidence="1">Pseudouridine synthase RsuA/RluA-like domain-containing protein</fullName>
    </recommendedName>
</protein>
<dbReference type="InterPro" id="IPR006145">
    <property type="entry name" value="PsdUridine_synth_RsuA/RluA"/>
</dbReference>
<dbReference type="CDD" id="cd02869">
    <property type="entry name" value="PseudoU_synth_RluA_like"/>
    <property type="match status" value="1"/>
</dbReference>
<comment type="caution">
    <text evidence="2">The sequence shown here is derived from an EMBL/GenBank/DDBJ whole genome shotgun (WGS) entry which is preliminary data.</text>
</comment>
<dbReference type="STRING" id="92696.A0A4R0RAJ6"/>
<reference evidence="2 3" key="1">
    <citation type="submission" date="2018-11" db="EMBL/GenBank/DDBJ databases">
        <title>Genome assembly of Steccherinum ochraceum LE-BIN_3174, the white-rot fungus of the Steccherinaceae family (The Residual Polyporoid clade, Polyporales, Basidiomycota).</title>
        <authorList>
            <person name="Fedorova T.V."/>
            <person name="Glazunova O.A."/>
            <person name="Landesman E.O."/>
            <person name="Moiseenko K.V."/>
            <person name="Psurtseva N.V."/>
            <person name="Savinova O.S."/>
            <person name="Shakhova N.V."/>
            <person name="Tyazhelova T.V."/>
            <person name="Vasina D.V."/>
        </authorList>
    </citation>
    <scope>NUCLEOTIDE SEQUENCE [LARGE SCALE GENOMIC DNA]</scope>
    <source>
        <strain evidence="2 3">LE-BIN_3174</strain>
    </source>
</reference>
<keyword evidence="3" id="KW-1185">Reference proteome</keyword>
<dbReference type="Gene3D" id="3.30.2350.10">
    <property type="entry name" value="Pseudouridine synthase"/>
    <property type="match status" value="1"/>
</dbReference>